<gene>
    <name evidence="9" type="ORF">AOQ84DRAFT_423185</name>
</gene>
<reference evidence="9 10" key="1">
    <citation type="journal article" date="2016" name="Nat. Commun.">
        <title>Ectomycorrhizal ecology is imprinted in the genome of the dominant symbiotic fungus Cenococcum geophilum.</title>
        <authorList>
            <consortium name="DOE Joint Genome Institute"/>
            <person name="Peter M."/>
            <person name="Kohler A."/>
            <person name="Ohm R.A."/>
            <person name="Kuo A."/>
            <person name="Krutzmann J."/>
            <person name="Morin E."/>
            <person name="Arend M."/>
            <person name="Barry K.W."/>
            <person name="Binder M."/>
            <person name="Choi C."/>
            <person name="Clum A."/>
            <person name="Copeland A."/>
            <person name="Grisel N."/>
            <person name="Haridas S."/>
            <person name="Kipfer T."/>
            <person name="LaButti K."/>
            <person name="Lindquist E."/>
            <person name="Lipzen A."/>
            <person name="Maire R."/>
            <person name="Meier B."/>
            <person name="Mihaltcheva S."/>
            <person name="Molinier V."/>
            <person name="Murat C."/>
            <person name="Poggeler S."/>
            <person name="Quandt C.A."/>
            <person name="Sperisen C."/>
            <person name="Tritt A."/>
            <person name="Tisserant E."/>
            <person name="Crous P.W."/>
            <person name="Henrissat B."/>
            <person name="Nehls U."/>
            <person name="Egli S."/>
            <person name="Spatafora J.W."/>
            <person name="Grigoriev I.V."/>
            <person name="Martin F.M."/>
        </authorList>
    </citation>
    <scope>NUCLEOTIDE SEQUENCE [LARGE SCALE GENOMIC DNA]</scope>
    <source>
        <strain evidence="9 10">CBS 207.34</strain>
    </source>
</reference>
<name>A0A8E2FDP1_9PEZI</name>
<keyword evidence="4 7" id="KW-0472">Membrane</keyword>
<feature type="compositionally biased region" description="Polar residues" evidence="6">
    <location>
        <begin position="327"/>
        <end position="351"/>
    </location>
</feature>
<dbReference type="Proteomes" id="UP000250140">
    <property type="component" value="Unassembled WGS sequence"/>
</dbReference>
<feature type="transmembrane region" description="Helical" evidence="7">
    <location>
        <begin position="166"/>
        <end position="189"/>
    </location>
</feature>
<evidence type="ECO:0000313" key="9">
    <source>
        <dbReference type="EMBL" id="OCL14895.1"/>
    </source>
</evidence>
<feature type="transmembrane region" description="Helical" evidence="7">
    <location>
        <begin position="246"/>
        <end position="268"/>
    </location>
</feature>
<evidence type="ECO:0000256" key="4">
    <source>
        <dbReference type="ARBA" id="ARBA00023136"/>
    </source>
</evidence>
<dbReference type="OrthoDB" id="4682787at2759"/>
<feature type="transmembrane region" description="Helical" evidence="7">
    <location>
        <begin position="280"/>
        <end position="302"/>
    </location>
</feature>
<feature type="transmembrane region" description="Helical" evidence="7">
    <location>
        <begin position="133"/>
        <end position="154"/>
    </location>
</feature>
<evidence type="ECO:0000256" key="3">
    <source>
        <dbReference type="ARBA" id="ARBA00022989"/>
    </source>
</evidence>
<comment type="subcellular location">
    <subcellularLocation>
        <location evidence="1">Membrane</location>
        <topology evidence="1">Multi-pass membrane protein</topology>
    </subcellularLocation>
</comment>
<dbReference type="Pfam" id="PF20684">
    <property type="entry name" value="Fung_rhodopsin"/>
    <property type="match status" value="1"/>
</dbReference>
<evidence type="ECO:0000256" key="2">
    <source>
        <dbReference type="ARBA" id="ARBA00022692"/>
    </source>
</evidence>
<evidence type="ECO:0000256" key="1">
    <source>
        <dbReference type="ARBA" id="ARBA00004141"/>
    </source>
</evidence>
<keyword evidence="2 7" id="KW-0812">Transmembrane</keyword>
<dbReference type="GO" id="GO:0016020">
    <property type="term" value="C:membrane"/>
    <property type="evidence" value="ECO:0007669"/>
    <property type="project" value="UniProtKB-SubCell"/>
</dbReference>
<dbReference type="PANTHER" id="PTHR33048:SF158">
    <property type="entry name" value="MEMBRANE PROTEIN PTH11-LIKE, PUTATIVE-RELATED"/>
    <property type="match status" value="1"/>
</dbReference>
<dbReference type="PANTHER" id="PTHR33048">
    <property type="entry name" value="PTH11-LIKE INTEGRAL MEMBRANE PROTEIN (AFU_ORTHOLOGUE AFUA_5G11245)"/>
    <property type="match status" value="1"/>
</dbReference>
<evidence type="ECO:0000256" key="5">
    <source>
        <dbReference type="ARBA" id="ARBA00038359"/>
    </source>
</evidence>
<feature type="region of interest" description="Disordered" evidence="6">
    <location>
        <begin position="324"/>
        <end position="352"/>
    </location>
</feature>
<sequence>MSTMPPMTPEMLAKTPSMMPPPGVEPNFVDPPSASGWATAVVTLFLALMLLILGMRLYCRFIIVKSVGIDDWAALAAGVCFYELSNSLNSCLHAVVLNQGGFGPHSWNVPLSAVMKPSFNQATITPNLFVTQLLVPVASGLAKVAILLFIIRIFPRVAAPKIAYCIYFGLILNCLFYVTLFIYTVVMCAPRPDANGQLPLKCDGHLRMTLGVACASINAVLDIYVLCVAIPAIWSLQMPMKRKIGVVLILCTGTASCACSIVALYLRVALGNEDPSRRQVLPLVITILEPLIGIITACLPALPSLWVQVSTKVATSIRSFLSRRSDGSTNFSQSGSSYEPRSQSPYSSTKSLNKDGVTVLSQVEMGIRGDTHPTVTGDAIRGKEGI</sequence>
<evidence type="ECO:0000256" key="7">
    <source>
        <dbReference type="SAM" id="Phobius"/>
    </source>
</evidence>
<accession>A0A8E2FDP1</accession>
<feature type="transmembrane region" description="Helical" evidence="7">
    <location>
        <begin position="37"/>
        <end position="59"/>
    </location>
</feature>
<evidence type="ECO:0000256" key="6">
    <source>
        <dbReference type="SAM" id="MobiDB-lite"/>
    </source>
</evidence>
<dbReference type="InterPro" id="IPR049326">
    <property type="entry name" value="Rhodopsin_dom_fungi"/>
</dbReference>
<evidence type="ECO:0000313" key="10">
    <source>
        <dbReference type="Proteomes" id="UP000250140"/>
    </source>
</evidence>
<keyword evidence="10" id="KW-1185">Reference proteome</keyword>
<dbReference type="InterPro" id="IPR052337">
    <property type="entry name" value="SAT4-like"/>
</dbReference>
<feature type="transmembrane region" description="Helical" evidence="7">
    <location>
        <begin position="210"/>
        <end position="234"/>
    </location>
</feature>
<organism evidence="9 10">
    <name type="scientific">Glonium stellatum</name>
    <dbReference type="NCBI Taxonomy" id="574774"/>
    <lineage>
        <taxon>Eukaryota</taxon>
        <taxon>Fungi</taxon>
        <taxon>Dikarya</taxon>
        <taxon>Ascomycota</taxon>
        <taxon>Pezizomycotina</taxon>
        <taxon>Dothideomycetes</taxon>
        <taxon>Pleosporomycetidae</taxon>
        <taxon>Gloniales</taxon>
        <taxon>Gloniaceae</taxon>
        <taxon>Glonium</taxon>
    </lineage>
</organism>
<dbReference type="EMBL" id="KV748512">
    <property type="protein sequence ID" value="OCL14895.1"/>
    <property type="molecule type" value="Genomic_DNA"/>
</dbReference>
<keyword evidence="3 7" id="KW-1133">Transmembrane helix</keyword>
<comment type="similarity">
    <text evidence="5">Belongs to the SAT4 family.</text>
</comment>
<feature type="domain" description="Rhodopsin" evidence="8">
    <location>
        <begin position="55"/>
        <end position="306"/>
    </location>
</feature>
<dbReference type="AlphaFoldDB" id="A0A8E2FDP1"/>
<proteinExistence type="inferred from homology"/>
<evidence type="ECO:0000259" key="8">
    <source>
        <dbReference type="Pfam" id="PF20684"/>
    </source>
</evidence>
<protein>
    <recommendedName>
        <fullName evidence="8">Rhodopsin domain-containing protein</fullName>
    </recommendedName>
</protein>